<gene>
    <name evidence="2" type="primary">LOC118416766</name>
</gene>
<reference evidence="2" key="2">
    <citation type="submission" date="2025-08" db="UniProtKB">
        <authorList>
            <consortium name="RefSeq"/>
        </authorList>
    </citation>
    <scope>IDENTIFICATION</scope>
    <source>
        <strain evidence="2">S238N-H82</strain>
        <tissue evidence="2">Testes</tissue>
    </source>
</reference>
<dbReference type="GeneID" id="118416766"/>
<dbReference type="OMA" id="DHRETIN"/>
<dbReference type="AlphaFoldDB" id="A0A9J7L892"/>
<organism evidence="1 2">
    <name type="scientific">Branchiostoma floridae</name>
    <name type="common">Florida lancelet</name>
    <name type="synonym">Amphioxus</name>
    <dbReference type="NCBI Taxonomy" id="7739"/>
    <lineage>
        <taxon>Eukaryota</taxon>
        <taxon>Metazoa</taxon>
        <taxon>Chordata</taxon>
        <taxon>Cephalochordata</taxon>
        <taxon>Leptocardii</taxon>
        <taxon>Amphioxiformes</taxon>
        <taxon>Branchiostomatidae</taxon>
        <taxon>Branchiostoma</taxon>
    </lineage>
</organism>
<evidence type="ECO:0000313" key="2">
    <source>
        <dbReference type="RefSeq" id="XP_035677892.1"/>
    </source>
</evidence>
<keyword evidence="1" id="KW-1185">Reference proteome</keyword>
<reference evidence="1" key="1">
    <citation type="journal article" date="2020" name="Nat. Ecol. Evol.">
        <title>Deeply conserved synteny resolves early events in vertebrate evolution.</title>
        <authorList>
            <person name="Simakov O."/>
            <person name="Marletaz F."/>
            <person name="Yue J.X."/>
            <person name="O'Connell B."/>
            <person name="Jenkins J."/>
            <person name="Brandt A."/>
            <person name="Calef R."/>
            <person name="Tung C.H."/>
            <person name="Huang T.K."/>
            <person name="Schmutz J."/>
            <person name="Satoh N."/>
            <person name="Yu J.K."/>
            <person name="Putnam N.H."/>
            <person name="Green R.E."/>
            <person name="Rokhsar D.S."/>
        </authorList>
    </citation>
    <scope>NUCLEOTIDE SEQUENCE [LARGE SCALE GENOMIC DNA]</scope>
    <source>
        <strain evidence="1">S238N-H82</strain>
    </source>
</reference>
<dbReference type="OrthoDB" id="9983348at2759"/>
<accession>A0A9J7L892</accession>
<sequence>MGNLMVSSTPEKTIVHNNEVEVQEINKVVLGKLIVKHVGNEGTEDNERQAVLRQMLQRVITELEREKPEVWRNAELVIYDMYGNDYTVRAEKAENKFVVHLDGQDEIRLTCTDRSSKGFFRWPFGGSSSSKPKPIEAPKN</sequence>
<dbReference type="Proteomes" id="UP000001554">
    <property type="component" value="Chromosome 5"/>
</dbReference>
<dbReference type="RefSeq" id="XP_035677892.1">
    <property type="nucleotide sequence ID" value="XM_035821999.1"/>
</dbReference>
<evidence type="ECO:0000313" key="1">
    <source>
        <dbReference type="Proteomes" id="UP000001554"/>
    </source>
</evidence>
<proteinExistence type="predicted"/>
<name>A0A9J7L892_BRAFL</name>
<protein>
    <submittedName>
        <fullName evidence="2">Uncharacterized protein LOC118416766 isoform X2</fullName>
    </submittedName>
</protein>